<reference evidence="2" key="1">
    <citation type="submission" date="2020-05" db="EMBL/GenBank/DDBJ databases">
        <title>Phylogenomic resolution of chytrid fungi.</title>
        <authorList>
            <person name="Stajich J.E."/>
            <person name="Amses K."/>
            <person name="Simmons R."/>
            <person name="Seto K."/>
            <person name="Myers J."/>
            <person name="Bonds A."/>
            <person name="Quandt C.A."/>
            <person name="Barry K."/>
            <person name="Liu P."/>
            <person name="Grigoriev I."/>
            <person name="Longcore J.E."/>
            <person name="James T.Y."/>
        </authorList>
    </citation>
    <scope>NUCLEOTIDE SEQUENCE</scope>
    <source>
        <strain evidence="2">JEL0379</strain>
    </source>
</reference>
<name>A0AAD5TQG4_9FUNG</name>
<proteinExistence type="predicted"/>
<evidence type="ECO:0000313" key="2">
    <source>
        <dbReference type="EMBL" id="KAJ3184152.1"/>
    </source>
</evidence>
<comment type="caution">
    <text evidence="2">The sequence shown here is derived from an EMBL/GenBank/DDBJ whole genome shotgun (WGS) entry which is preliminary data.</text>
</comment>
<dbReference type="Proteomes" id="UP001212152">
    <property type="component" value="Unassembled WGS sequence"/>
</dbReference>
<protein>
    <recommendedName>
        <fullName evidence="1">SigF-like NTF2-like domain-containing protein</fullName>
    </recommendedName>
</protein>
<dbReference type="EMBL" id="JADGJQ010000004">
    <property type="protein sequence ID" value="KAJ3184152.1"/>
    <property type="molecule type" value="Genomic_DNA"/>
</dbReference>
<gene>
    <name evidence="2" type="ORF">HDU87_004998</name>
</gene>
<dbReference type="PANTHER" id="PTHR35393">
    <property type="entry name" value="CHROMOSOME 1, WHOLE GENOME SHOTGUN SEQUENCE"/>
    <property type="match status" value="1"/>
</dbReference>
<organism evidence="2 3">
    <name type="scientific">Geranomyces variabilis</name>
    <dbReference type="NCBI Taxonomy" id="109894"/>
    <lineage>
        <taxon>Eukaryota</taxon>
        <taxon>Fungi</taxon>
        <taxon>Fungi incertae sedis</taxon>
        <taxon>Chytridiomycota</taxon>
        <taxon>Chytridiomycota incertae sedis</taxon>
        <taxon>Chytridiomycetes</taxon>
        <taxon>Spizellomycetales</taxon>
        <taxon>Powellomycetaceae</taxon>
        <taxon>Geranomyces</taxon>
    </lineage>
</organism>
<sequence length="210" mass="23914">MENPKTDIVDKVLRYILSTDMPSVLNVIDKYVADDVDFHHPFFLLHGKQEFIKLYKGWSSQNKSFNYVNVHAVFYDEQLKRCVTDITYQFKPLCFPTSQPQTARVISIFHLRGETHNGVTKYKITSQEDLYPTAAIAAACTPAIFSLPQVTRATVTGLLRLNGYFMISLFAPFSQLVSYAAEAIGYKVPTFDKQIVMETIDDEPVARKNL</sequence>
<feature type="domain" description="SigF-like NTF2-like" evidence="1">
    <location>
        <begin position="1"/>
        <end position="166"/>
    </location>
</feature>
<evidence type="ECO:0000259" key="1">
    <source>
        <dbReference type="Pfam" id="PF24840"/>
    </source>
</evidence>
<keyword evidence="3" id="KW-1185">Reference proteome</keyword>
<dbReference type="SUPFAM" id="SSF54427">
    <property type="entry name" value="NTF2-like"/>
    <property type="match status" value="1"/>
</dbReference>
<accession>A0AAD5TQG4</accession>
<dbReference type="InterPro" id="IPR057514">
    <property type="entry name" value="NTF2_SigF"/>
</dbReference>
<dbReference type="Gene3D" id="3.10.450.50">
    <property type="match status" value="1"/>
</dbReference>
<evidence type="ECO:0000313" key="3">
    <source>
        <dbReference type="Proteomes" id="UP001212152"/>
    </source>
</evidence>
<dbReference type="Pfam" id="PF24840">
    <property type="entry name" value="NTF2_SigF"/>
    <property type="match status" value="1"/>
</dbReference>
<dbReference type="AlphaFoldDB" id="A0AAD5TQG4"/>
<dbReference type="PANTHER" id="PTHR35393:SF1">
    <property type="entry name" value="SNOAL-LIKE DOMAIN-CONTAINING PROTEIN"/>
    <property type="match status" value="1"/>
</dbReference>
<dbReference type="InterPro" id="IPR032710">
    <property type="entry name" value="NTF2-like_dom_sf"/>
</dbReference>